<organism evidence="1 2">
    <name type="scientific">Zooshikella harenae</name>
    <dbReference type="NCBI Taxonomy" id="2827238"/>
    <lineage>
        <taxon>Bacteria</taxon>
        <taxon>Pseudomonadati</taxon>
        <taxon>Pseudomonadota</taxon>
        <taxon>Gammaproteobacteria</taxon>
        <taxon>Oceanospirillales</taxon>
        <taxon>Zooshikellaceae</taxon>
        <taxon>Zooshikella</taxon>
    </lineage>
</organism>
<reference evidence="1 2" key="1">
    <citation type="submission" date="2021-04" db="EMBL/GenBank/DDBJ databases">
        <authorList>
            <person name="Pira H."/>
            <person name="Risdian C."/>
            <person name="Wink J."/>
        </authorList>
    </citation>
    <scope>NUCLEOTIDE SEQUENCE [LARGE SCALE GENOMIC DNA]</scope>
    <source>
        <strain evidence="1 2">WH53</strain>
    </source>
</reference>
<dbReference type="RefSeq" id="WP_215821975.1">
    <property type="nucleotide sequence ID" value="NZ_JAGSOY010000097.1"/>
</dbReference>
<keyword evidence="2" id="KW-1185">Reference proteome</keyword>
<gene>
    <name evidence="1" type="ORF">KCG35_21755</name>
</gene>
<dbReference type="Pfam" id="PF26211">
    <property type="entry name" value="Phage_phiTE_072"/>
    <property type="match status" value="1"/>
</dbReference>
<dbReference type="EMBL" id="JAGSOY010000097">
    <property type="protein sequence ID" value="MBU2713690.1"/>
    <property type="molecule type" value="Genomic_DNA"/>
</dbReference>
<protein>
    <submittedName>
        <fullName evidence="1">Uncharacterized protein</fullName>
    </submittedName>
</protein>
<sequence>MLIHESKITKITLSKIENIDTINVFIEDFKPGQGRITIECFDEAWSKYWGSMGDCTVSEFVISTQTDYILRKLSRVPKKIIAPESVLIEDARSLIIKNRKDGLLDKDQACKLFNDLEDICSEDVYAHYELFEEIYGLDWYDSLPKEPNPEYEYLFSIIEAVKTGLSQLYQPKAA</sequence>
<accession>A0ABS5ZID3</accession>
<evidence type="ECO:0000313" key="2">
    <source>
        <dbReference type="Proteomes" id="UP000690515"/>
    </source>
</evidence>
<dbReference type="Proteomes" id="UP000690515">
    <property type="component" value="Unassembled WGS sequence"/>
</dbReference>
<proteinExistence type="predicted"/>
<evidence type="ECO:0000313" key="1">
    <source>
        <dbReference type="EMBL" id="MBU2713690.1"/>
    </source>
</evidence>
<comment type="caution">
    <text evidence="1">The sequence shown here is derived from an EMBL/GenBank/DDBJ whole genome shotgun (WGS) entry which is preliminary data.</text>
</comment>
<name>A0ABS5ZID3_9GAMM</name>
<dbReference type="InterPro" id="IPR058701">
    <property type="entry name" value="PhiTE_072-like"/>
</dbReference>